<feature type="domain" description="Major facilitator superfamily (MFS) profile" evidence="9">
    <location>
        <begin position="19"/>
        <end position="436"/>
    </location>
</feature>
<evidence type="ECO:0000256" key="6">
    <source>
        <dbReference type="ARBA" id="ARBA00023136"/>
    </source>
</evidence>
<comment type="subcellular location">
    <subcellularLocation>
        <location evidence="1">Cell membrane</location>
        <topology evidence="1">Multi-pass membrane protein</topology>
    </subcellularLocation>
</comment>
<feature type="transmembrane region" description="Helical" evidence="8">
    <location>
        <begin position="321"/>
        <end position="340"/>
    </location>
</feature>
<name>A0A345HXT5_9ACTN</name>
<sequence>MTQQPPSPPAYDKRAARRVVIASSIGTVIEWYDFALYGAASALVFGPLFFPDQSTVAGTLASFAIFAVAFFVRPIGGLIAAHIGDRVGRKPVLIFTITLMGVATVAVGLLPTYETIGVWAPVLLTLTRMLQGLGAGAEFAGAVTAVSEYTPDHRRGFYTSFSQASVGLAFVLSTGFFAILGAIPRDVLLDWAWRIPFLASFVIFGVALFIRRRIEETPEFVEAKKTAVKNAEKSGAPRPQRIPLIQALRESPRQLVIGVLCGSGLNVAGYLVNTFSLSYIKNTLEMSATVATVGVIAATGSSIFMVPLFGHLSDRIGRMPVLAGGAIFTALYIPPFFLMLDSRQPVLIVLAMAIAYGVGQSAMLGSQSAFLAELFETRYRFTAIAASRELNVMLLGGTTPFIATALVAVSGGPWLVVGFVVLCQFLTLLAVALARRTARADAGTDKTSGPRPDAPTTASRH</sequence>
<feature type="transmembrane region" description="Helical" evidence="8">
    <location>
        <begin position="31"/>
        <end position="50"/>
    </location>
</feature>
<evidence type="ECO:0000256" key="8">
    <source>
        <dbReference type="SAM" id="Phobius"/>
    </source>
</evidence>
<dbReference type="InterPro" id="IPR011701">
    <property type="entry name" value="MFS"/>
</dbReference>
<evidence type="ECO:0000256" key="7">
    <source>
        <dbReference type="SAM" id="MobiDB-lite"/>
    </source>
</evidence>
<feature type="transmembrane region" description="Helical" evidence="8">
    <location>
        <begin position="56"/>
        <end position="80"/>
    </location>
</feature>
<keyword evidence="2" id="KW-0813">Transport</keyword>
<organism evidence="10 11">
    <name type="scientific">Streptomyces paludis</name>
    <dbReference type="NCBI Taxonomy" id="2282738"/>
    <lineage>
        <taxon>Bacteria</taxon>
        <taxon>Bacillati</taxon>
        <taxon>Actinomycetota</taxon>
        <taxon>Actinomycetes</taxon>
        <taxon>Kitasatosporales</taxon>
        <taxon>Streptomycetaceae</taxon>
        <taxon>Streptomyces</taxon>
    </lineage>
</organism>
<dbReference type="Gene3D" id="1.20.1250.20">
    <property type="entry name" value="MFS general substrate transporter like domains"/>
    <property type="match status" value="2"/>
</dbReference>
<dbReference type="AlphaFoldDB" id="A0A345HXT5"/>
<evidence type="ECO:0000259" key="9">
    <source>
        <dbReference type="PROSITE" id="PS50850"/>
    </source>
</evidence>
<feature type="transmembrane region" description="Helical" evidence="8">
    <location>
        <begin position="414"/>
        <end position="434"/>
    </location>
</feature>
<dbReference type="SUPFAM" id="SSF103473">
    <property type="entry name" value="MFS general substrate transporter"/>
    <property type="match status" value="1"/>
</dbReference>
<dbReference type="PANTHER" id="PTHR43045:SF1">
    <property type="entry name" value="SHIKIMATE TRANSPORTER"/>
    <property type="match status" value="1"/>
</dbReference>
<keyword evidence="5 8" id="KW-1133">Transmembrane helix</keyword>
<keyword evidence="3" id="KW-1003">Cell membrane</keyword>
<keyword evidence="6 8" id="KW-0472">Membrane</keyword>
<feature type="transmembrane region" description="Helical" evidence="8">
    <location>
        <begin position="92"/>
        <end position="113"/>
    </location>
</feature>
<dbReference type="PROSITE" id="PS50850">
    <property type="entry name" value="MFS"/>
    <property type="match status" value="1"/>
</dbReference>
<dbReference type="Proteomes" id="UP000253868">
    <property type="component" value="Chromosome"/>
</dbReference>
<dbReference type="PANTHER" id="PTHR43045">
    <property type="entry name" value="SHIKIMATE TRANSPORTER"/>
    <property type="match status" value="1"/>
</dbReference>
<accession>A0A345HXT5</accession>
<dbReference type="InterPro" id="IPR036259">
    <property type="entry name" value="MFS_trans_sf"/>
</dbReference>
<evidence type="ECO:0000256" key="5">
    <source>
        <dbReference type="ARBA" id="ARBA00022989"/>
    </source>
</evidence>
<gene>
    <name evidence="10" type="ORF">DVK44_31635</name>
</gene>
<dbReference type="GO" id="GO:0005886">
    <property type="term" value="C:plasma membrane"/>
    <property type="evidence" value="ECO:0007669"/>
    <property type="project" value="UniProtKB-SubCell"/>
</dbReference>
<dbReference type="RefSeq" id="WP_114664050.1">
    <property type="nucleotide sequence ID" value="NZ_CP031194.1"/>
</dbReference>
<dbReference type="Pfam" id="PF07690">
    <property type="entry name" value="MFS_1"/>
    <property type="match status" value="1"/>
</dbReference>
<protein>
    <submittedName>
        <fullName evidence="10">MFS transporter</fullName>
    </submittedName>
</protein>
<evidence type="ECO:0000256" key="1">
    <source>
        <dbReference type="ARBA" id="ARBA00004651"/>
    </source>
</evidence>
<feature type="transmembrane region" description="Helical" evidence="8">
    <location>
        <begin position="390"/>
        <end position="408"/>
    </location>
</feature>
<feature type="transmembrane region" description="Helical" evidence="8">
    <location>
        <begin position="157"/>
        <end position="179"/>
    </location>
</feature>
<evidence type="ECO:0000256" key="2">
    <source>
        <dbReference type="ARBA" id="ARBA00022448"/>
    </source>
</evidence>
<evidence type="ECO:0000313" key="11">
    <source>
        <dbReference type="Proteomes" id="UP000253868"/>
    </source>
</evidence>
<feature type="transmembrane region" description="Helical" evidence="8">
    <location>
        <begin position="346"/>
        <end position="370"/>
    </location>
</feature>
<feature type="transmembrane region" description="Helical" evidence="8">
    <location>
        <begin position="286"/>
        <end position="309"/>
    </location>
</feature>
<feature type="region of interest" description="Disordered" evidence="7">
    <location>
        <begin position="441"/>
        <end position="461"/>
    </location>
</feature>
<dbReference type="KEGG" id="spad:DVK44_31635"/>
<reference evidence="11" key="1">
    <citation type="submission" date="2018-07" db="EMBL/GenBank/DDBJ databases">
        <authorList>
            <person name="Zhao J."/>
        </authorList>
    </citation>
    <scope>NUCLEOTIDE SEQUENCE [LARGE SCALE GENOMIC DNA]</scope>
    <source>
        <strain evidence="11">GSSD-12</strain>
    </source>
</reference>
<keyword evidence="11" id="KW-1185">Reference proteome</keyword>
<evidence type="ECO:0000256" key="3">
    <source>
        <dbReference type="ARBA" id="ARBA00022475"/>
    </source>
</evidence>
<evidence type="ECO:0000256" key="4">
    <source>
        <dbReference type="ARBA" id="ARBA00022692"/>
    </source>
</evidence>
<evidence type="ECO:0000313" key="10">
    <source>
        <dbReference type="EMBL" id="AXG81509.1"/>
    </source>
</evidence>
<keyword evidence="4 8" id="KW-0812">Transmembrane</keyword>
<dbReference type="OrthoDB" id="9066401at2"/>
<dbReference type="CDD" id="cd17369">
    <property type="entry name" value="MFS_ShiA_like"/>
    <property type="match status" value="1"/>
</dbReference>
<dbReference type="EMBL" id="CP031194">
    <property type="protein sequence ID" value="AXG81509.1"/>
    <property type="molecule type" value="Genomic_DNA"/>
</dbReference>
<feature type="transmembrane region" description="Helical" evidence="8">
    <location>
        <begin position="255"/>
        <end position="280"/>
    </location>
</feature>
<proteinExistence type="predicted"/>
<dbReference type="InterPro" id="IPR020846">
    <property type="entry name" value="MFS_dom"/>
</dbReference>
<feature type="transmembrane region" description="Helical" evidence="8">
    <location>
        <begin position="191"/>
        <end position="210"/>
    </location>
</feature>
<dbReference type="GO" id="GO:0022857">
    <property type="term" value="F:transmembrane transporter activity"/>
    <property type="evidence" value="ECO:0007669"/>
    <property type="project" value="InterPro"/>
</dbReference>
<feature type="transmembrane region" description="Helical" evidence="8">
    <location>
        <begin position="119"/>
        <end position="145"/>
    </location>
</feature>